<dbReference type="EMBL" id="JAUSVK010000001">
    <property type="protein sequence ID" value="MDQ0391087.1"/>
    <property type="molecule type" value="Genomic_DNA"/>
</dbReference>
<keyword evidence="3" id="KW-0547">Nucleotide-binding</keyword>
<name>A0ABU0F904_9HYPH</name>
<dbReference type="PROSITE" id="PS00154">
    <property type="entry name" value="ATPASE_E1_E2"/>
    <property type="match status" value="1"/>
</dbReference>
<proteinExistence type="predicted"/>
<dbReference type="InterPro" id="IPR023298">
    <property type="entry name" value="ATPase_P-typ_TM_dom_sf"/>
</dbReference>
<feature type="transmembrane region" description="Helical" evidence="8">
    <location>
        <begin position="659"/>
        <end position="685"/>
    </location>
</feature>
<dbReference type="InterPro" id="IPR059000">
    <property type="entry name" value="ATPase_P-type_domA"/>
</dbReference>
<evidence type="ECO:0000313" key="11">
    <source>
        <dbReference type="Proteomes" id="UP001237448"/>
    </source>
</evidence>
<dbReference type="Proteomes" id="UP001237448">
    <property type="component" value="Unassembled WGS sequence"/>
</dbReference>
<dbReference type="SFLD" id="SFLDS00003">
    <property type="entry name" value="Haloacid_Dehalogenase"/>
    <property type="match status" value="1"/>
</dbReference>
<keyword evidence="2 8" id="KW-0812">Transmembrane</keyword>
<dbReference type="SUPFAM" id="SSF81660">
    <property type="entry name" value="Metal cation-transporting ATPase, ATP-binding domain N"/>
    <property type="match status" value="1"/>
</dbReference>
<dbReference type="SMART" id="SM00831">
    <property type="entry name" value="Cation_ATPase_N"/>
    <property type="match status" value="1"/>
</dbReference>
<protein>
    <submittedName>
        <fullName evidence="10">H+-transporting ATPase</fullName>
    </submittedName>
</protein>
<feature type="transmembrane region" description="Helical" evidence="8">
    <location>
        <begin position="752"/>
        <end position="772"/>
    </location>
</feature>
<dbReference type="SUPFAM" id="SSF81653">
    <property type="entry name" value="Calcium ATPase, transduction domain A"/>
    <property type="match status" value="1"/>
</dbReference>
<keyword evidence="5" id="KW-1278">Translocase</keyword>
<dbReference type="SFLD" id="SFLDF00027">
    <property type="entry name" value="p-type_atpase"/>
    <property type="match status" value="1"/>
</dbReference>
<keyword evidence="7 8" id="KW-0472">Membrane</keyword>
<dbReference type="Gene3D" id="2.70.150.10">
    <property type="entry name" value="Calcium-transporting ATPase, cytoplasmic transduction domain A"/>
    <property type="match status" value="1"/>
</dbReference>
<dbReference type="InterPro" id="IPR018303">
    <property type="entry name" value="ATPase_P-typ_P_site"/>
</dbReference>
<reference evidence="10 11" key="1">
    <citation type="submission" date="2023-07" db="EMBL/GenBank/DDBJ databases">
        <title>Genomic Encyclopedia of Type Strains, Phase IV (KMG-IV): sequencing the most valuable type-strain genomes for metagenomic binning, comparative biology and taxonomic classification.</title>
        <authorList>
            <person name="Goeker M."/>
        </authorList>
    </citation>
    <scope>NUCLEOTIDE SEQUENCE [LARGE SCALE GENOMIC DNA]</scope>
    <source>
        <strain evidence="10 11">DSM 5896</strain>
    </source>
</reference>
<dbReference type="Pfam" id="PF00690">
    <property type="entry name" value="Cation_ATPase_N"/>
    <property type="match status" value="1"/>
</dbReference>
<dbReference type="PRINTS" id="PR00120">
    <property type="entry name" value="HATPASE"/>
</dbReference>
<dbReference type="PANTHER" id="PTHR42861">
    <property type="entry name" value="CALCIUM-TRANSPORTING ATPASE"/>
    <property type="match status" value="1"/>
</dbReference>
<evidence type="ECO:0000256" key="5">
    <source>
        <dbReference type="ARBA" id="ARBA00022967"/>
    </source>
</evidence>
<dbReference type="InterPro" id="IPR036412">
    <property type="entry name" value="HAD-like_sf"/>
</dbReference>
<evidence type="ECO:0000256" key="3">
    <source>
        <dbReference type="ARBA" id="ARBA00022741"/>
    </source>
</evidence>
<feature type="transmembrane region" description="Helical" evidence="8">
    <location>
        <begin position="691"/>
        <end position="711"/>
    </location>
</feature>
<dbReference type="SUPFAM" id="SSF81665">
    <property type="entry name" value="Calcium ATPase, transmembrane domain M"/>
    <property type="match status" value="1"/>
</dbReference>
<evidence type="ECO:0000256" key="8">
    <source>
        <dbReference type="SAM" id="Phobius"/>
    </source>
</evidence>
<dbReference type="Gene3D" id="3.40.1110.10">
    <property type="entry name" value="Calcium-transporting ATPase, cytoplasmic domain N"/>
    <property type="match status" value="1"/>
</dbReference>
<evidence type="ECO:0000256" key="7">
    <source>
        <dbReference type="ARBA" id="ARBA00023136"/>
    </source>
</evidence>
<dbReference type="Pfam" id="PF00122">
    <property type="entry name" value="E1-E2_ATPase"/>
    <property type="match status" value="1"/>
</dbReference>
<evidence type="ECO:0000259" key="9">
    <source>
        <dbReference type="SMART" id="SM00831"/>
    </source>
</evidence>
<keyword evidence="6 8" id="KW-1133">Transmembrane helix</keyword>
<dbReference type="InterPro" id="IPR023299">
    <property type="entry name" value="ATPase_P-typ_cyto_dom_N"/>
</dbReference>
<dbReference type="RefSeq" id="WP_307422858.1">
    <property type="nucleotide sequence ID" value="NZ_JAUSVK010000001.1"/>
</dbReference>
<dbReference type="InterPro" id="IPR023214">
    <property type="entry name" value="HAD_sf"/>
</dbReference>
<dbReference type="SUPFAM" id="SSF56784">
    <property type="entry name" value="HAD-like"/>
    <property type="match status" value="1"/>
</dbReference>
<dbReference type="SFLD" id="SFLDG00002">
    <property type="entry name" value="C1.7:_P-type_atpase_like"/>
    <property type="match status" value="1"/>
</dbReference>
<dbReference type="NCBIfam" id="TIGR01494">
    <property type="entry name" value="ATPase_P-type"/>
    <property type="match status" value="2"/>
</dbReference>
<evidence type="ECO:0000313" key="10">
    <source>
        <dbReference type="EMBL" id="MDQ0391087.1"/>
    </source>
</evidence>
<sequence length="783" mass="80758">MTIQTDGVPLAVAVPSGLTTQEAATQRIAFGSNAVSEDETSPLRRVLRHFWAPVPWMLEAAVVLQFLAGERLEALMIAALLLLNVGLGVFQEGRATAALALLKKHLALTVRVRRDGGWILLPSAALVPGDVVQISLGGIVPADITLATGSLLIDQSMLTGESVPAEIGVGQLAYSGGLVRRGEATGTVSATGARTFFGRTAELVRTASVESAEQKAVLGVVRNLTIVNLVIVAGMVAYALHIGMGPAEIIPLVLTALLSVVPVALPATFTLAAALGARTLAAKGVLLTRLSALQEAAGIDVLCADKTGTLTANALKVSAIRPVAPGYDEGDVLRFAALASSADGQDPIDSAIRTMHAARATAKGETLAAQRFVPFDPAVKMAEAMVLDHGRTLRVVKGAPAVIAAVAPMPPGAAAELDRLTGTGHRVLAVAVGPPDALVMIGLVALSDPPRPDSAELLARLKGLGVHPVMVTGDSAATAAAIARTIGLDGPVCPPGRIPDGVGPSDFAVYAGVFPEQKFRLVKAFQQAGHAVGMCGDGANDAPALRQAQMGIAVSTATDVAKAAAGVVLTEPGLGGIVTCIGEGRSAFQRVLTYTLTILVNKCVTLLMMGMGLIVTGHAVLTPLLLALSMLAGDFVTMSRTADHATPSAYPNAWRVGNLTLAAVPLGLFKLLYCVGMLALGWYVFRFAPGRMQTLTFLTLVLAGQANIFILRERGRFWHSRPVPLMIVASTANVVLAVVLAAGGILMDALPAAMIGLLLAGTALFALGMDTVKIAVLSHLRID</sequence>
<dbReference type="InterPro" id="IPR044492">
    <property type="entry name" value="P_typ_ATPase_HD_dom"/>
</dbReference>
<feature type="transmembrane region" description="Helical" evidence="8">
    <location>
        <begin position="224"/>
        <end position="243"/>
    </location>
</feature>
<keyword evidence="11" id="KW-1185">Reference proteome</keyword>
<organism evidence="10 11">
    <name type="scientific">Labrys monachus</name>
    <dbReference type="NCBI Taxonomy" id="217067"/>
    <lineage>
        <taxon>Bacteria</taxon>
        <taxon>Pseudomonadati</taxon>
        <taxon>Pseudomonadota</taxon>
        <taxon>Alphaproteobacteria</taxon>
        <taxon>Hyphomicrobiales</taxon>
        <taxon>Xanthobacteraceae</taxon>
        <taxon>Labrys</taxon>
    </lineage>
</organism>
<evidence type="ECO:0000256" key="4">
    <source>
        <dbReference type="ARBA" id="ARBA00022840"/>
    </source>
</evidence>
<comment type="subcellular location">
    <subcellularLocation>
        <location evidence="1">Membrane</location>
        <topology evidence="1">Multi-pass membrane protein</topology>
    </subcellularLocation>
</comment>
<dbReference type="InterPro" id="IPR001757">
    <property type="entry name" value="P_typ_ATPase"/>
</dbReference>
<accession>A0ABU0F904</accession>
<dbReference type="PRINTS" id="PR00119">
    <property type="entry name" value="CATATPASE"/>
</dbReference>
<feature type="transmembrane region" description="Helical" evidence="8">
    <location>
        <begin position="620"/>
        <end position="638"/>
    </location>
</feature>
<evidence type="ECO:0000256" key="1">
    <source>
        <dbReference type="ARBA" id="ARBA00004141"/>
    </source>
</evidence>
<dbReference type="Gene3D" id="1.20.1110.10">
    <property type="entry name" value="Calcium-transporting ATPase, transmembrane domain"/>
    <property type="match status" value="1"/>
</dbReference>
<evidence type="ECO:0000256" key="6">
    <source>
        <dbReference type="ARBA" id="ARBA00022989"/>
    </source>
</evidence>
<comment type="caution">
    <text evidence="10">The sequence shown here is derived from an EMBL/GenBank/DDBJ whole genome shotgun (WGS) entry which is preliminary data.</text>
</comment>
<feature type="transmembrane region" description="Helical" evidence="8">
    <location>
        <begin position="249"/>
        <end position="275"/>
    </location>
</feature>
<feature type="transmembrane region" description="Helical" evidence="8">
    <location>
        <begin position="723"/>
        <end position="746"/>
    </location>
</feature>
<gene>
    <name evidence="10" type="ORF">J3R73_000879</name>
</gene>
<keyword evidence="4" id="KW-0067">ATP-binding</keyword>
<evidence type="ECO:0000256" key="2">
    <source>
        <dbReference type="ARBA" id="ARBA00022692"/>
    </source>
</evidence>
<dbReference type="InterPro" id="IPR004014">
    <property type="entry name" value="ATPase_P-typ_cation-transptr_N"/>
</dbReference>
<dbReference type="Gene3D" id="3.40.50.1000">
    <property type="entry name" value="HAD superfamily/HAD-like"/>
    <property type="match status" value="1"/>
</dbReference>
<feature type="domain" description="Cation-transporting P-type ATPase N-terminal" evidence="9">
    <location>
        <begin position="2"/>
        <end position="70"/>
    </location>
</feature>
<dbReference type="InterPro" id="IPR008250">
    <property type="entry name" value="ATPase_P-typ_transduc_dom_A_sf"/>
</dbReference>
<dbReference type="Pfam" id="PF00702">
    <property type="entry name" value="Hydrolase"/>
    <property type="match status" value="1"/>
</dbReference>